<name>A0A090Q3B9_9FLAO</name>
<dbReference type="Gene3D" id="3.60.15.10">
    <property type="entry name" value="Ribonuclease Z/Hydroxyacylglutathione hydrolase-like"/>
    <property type="match status" value="1"/>
</dbReference>
<evidence type="ECO:0000313" key="1">
    <source>
        <dbReference type="EMBL" id="GAK96707.1"/>
    </source>
</evidence>
<accession>A0A090Q3B9</accession>
<dbReference type="Proteomes" id="UP000029221">
    <property type="component" value="Unassembled WGS sequence"/>
</dbReference>
<comment type="caution">
    <text evidence="1">The sequence shown here is derived from an EMBL/GenBank/DDBJ whole genome shotgun (WGS) entry which is preliminary data.</text>
</comment>
<sequence length="260" mass="29523">MNKIILSFLVLAVTLSCKEENKKEVIEEEVMVEEQTNYEPELSINPISHATFSMEWDGTVFYVDPVGGAQAFEGMKNPNIQLVTDIHGDHMNAETLKATQGNATLITPQAVADKLGEDFEPIILNNGEVKTIQDFTITSIPMYNLTEDRLKFHEKGRGNGYVIEKNGYRVYISGDTEDIPEMRNLENINKAIVCMNLPYTMDIEQAANAVLQFQPQEVIPYHYRGTDGYQDVEKFKKSIEEVNSDIKVSLMEWYPNRDNG</sequence>
<dbReference type="AlphaFoldDB" id="A0A090Q3B9"/>
<dbReference type="SUPFAM" id="SSF56281">
    <property type="entry name" value="Metallo-hydrolase/oxidoreductase"/>
    <property type="match status" value="1"/>
</dbReference>
<keyword evidence="2" id="KW-1185">Reference proteome</keyword>
<keyword evidence="1" id="KW-0378">Hydrolase</keyword>
<proteinExistence type="predicted"/>
<dbReference type="PANTHER" id="PTHR43546:SF3">
    <property type="entry name" value="UPF0173 METAL-DEPENDENT HYDROLASE MJ1163"/>
    <property type="match status" value="1"/>
</dbReference>
<dbReference type="Pfam" id="PF13483">
    <property type="entry name" value="Lactamase_B_3"/>
    <property type="match status" value="1"/>
</dbReference>
<organism evidence="1 2">
    <name type="scientific">Nonlabens tegetincola</name>
    <dbReference type="NCBI Taxonomy" id="323273"/>
    <lineage>
        <taxon>Bacteria</taxon>
        <taxon>Pseudomonadati</taxon>
        <taxon>Bacteroidota</taxon>
        <taxon>Flavobacteriia</taxon>
        <taxon>Flavobacteriales</taxon>
        <taxon>Flavobacteriaceae</taxon>
        <taxon>Nonlabens</taxon>
    </lineage>
</organism>
<dbReference type="RefSeq" id="WP_042278153.1">
    <property type="nucleotide sequence ID" value="NZ_BBML01000003.1"/>
</dbReference>
<dbReference type="PANTHER" id="PTHR43546">
    <property type="entry name" value="UPF0173 METAL-DEPENDENT HYDROLASE MJ1163-RELATED"/>
    <property type="match status" value="1"/>
</dbReference>
<reference evidence="1" key="1">
    <citation type="journal article" date="2014" name="Genome Announc.">
        <title>Draft Genome Sequences of Marine Flavobacterium Nonlabens Strains NR17, NR24, NR27, NR32, NR33, and Ara13.</title>
        <authorList>
            <person name="Nakanishi M."/>
            <person name="Meirelles P."/>
            <person name="Suzuki R."/>
            <person name="Takatani N."/>
            <person name="Mino S."/>
            <person name="Suda W."/>
            <person name="Oshima K."/>
            <person name="Hattori M."/>
            <person name="Ohkuma M."/>
            <person name="Hosokawa M."/>
            <person name="Miyashita K."/>
            <person name="Thompson F.L."/>
            <person name="Niwa A."/>
            <person name="Sawabe T."/>
            <person name="Sawabe T."/>
        </authorList>
    </citation>
    <scope>NUCLEOTIDE SEQUENCE [LARGE SCALE GENOMIC DNA]</scope>
    <source>
        <strain evidence="1">JCM 19294</strain>
    </source>
</reference>
<dbReference type="InterPro" id="IPR036866">
    <property type="entry name" value="RibonucZ/Hydroxyglut_hydro"/>
</dbReference>
<dbReference type="eggNOG" id="COG2220">
    <property type="taxonomic scope" value="Bacteria"/>
</dbReference>
<dbReference type="PROSITE" id="PS51257">
    <property type="entry name" value="PROKAR_LIPOPROTEIN"/>
    <property type="match status" value="1"/>
</dbReference>
<protein>
    <submittedName>
        <fullName evidence="1">Metal-dependent hydrolase</fullName>
    </submittedName>
</protein>
<dbReference type="EMBL" id="BBML01000003">
    <property type="protein sequence ID" value="GAK96707.1"/>
    <property type="molecule type" value="Genomic_DNA"/>
</dbReference>
<evidence type="ECO:0000313" key="2">
    <source>
        <dbReference type="Proteomes" id="UP000029221"/>
    </source>
</evidence>
<dbReference type="InterPro" id="IPR050114">
    <property type="entry name" value="UPF0173_UPF0282_UlaG_hydrolase"/>
</dbReference>
<dbReference type="STRING" id="319236.BST91_02850"/>
<gene>
    <name evidence="1" type="ORF">JCM19294_1016</name>
</gene>
<dbReference type="GO" id="GO:0016787">
    <property type="term" value="F:hydrolase activity"/>
    <property type="evidence" value="ECO:0007669"/>
    <property type="project" value="UniProtKB-KW"/>
</dbReference>